<dbReference type="PROSITE" id="PS51375">
    <property type="entry name" value="PPR"/>
    <property type="match status" value="7"/>
</dbReference>
<evidence type="ECO:0000313" key="5">
    <source>
        <dbReference type="EMBL" id="KAB2610127.1"/>
    </source>
</evidence>
<feature type="domain" description="PROP1-like PPR" evidence="4">
    <location>
        <begin position="513"/>
        <end position="683"/>
    </location>
</feature>
<dbReference type="InterPro" id="IPR002885">
    <property type="entry name" value="PPR_rpt"/>
</dbReference>
<dbReference type="AlphaFoldDB" id="A0A5N5G4M5"/>
<reference evidence="5 6" key="3">
    <citation type="submission" date="2019-11" db="EMBL/GenBank/DDBJ databases">
        <title>A de novo genome assembly of a pear dwarfing rootstock.</title>
        <authorList>
            <person name="Wang F."/>
            <person name="Wang J."/>
            <person name="Li S."/>
            <person name="Zhang Y."/>
            <person name="Fang M."/>
            <person name="Ma L."/>
            <person name="Zhao Y."/>
            <person name="Jiang S."/>
        </authorList>
    </citation>
    <scope>NUCLEOTIDE SEQUENCE [LARGE SCALE GENOMIC DNA]</scope>
    <source>
        <strain evidence="5">S2</strain>
        <tissue evidence="5">Leaf</tissue>
    </source>
</reference>
<evidence type="ECO:0000256" key="1">
    <source>
        <dbReference type="ARBA" id="ARBA00022737"/>
    </source>
</evidence>
<feature type="compositionally biased region" description="Basic and acidic residues" evidence="3">
    <location>
        <begin position="123"/>
        <end position="136"/>
    </location>
</feature>
<protein>
    <submittedName>
        <fullName evidence="5">Pentatricopeptide repeat-containing protein</fullName>
    </submittedName>
</protein>
<dbReference type="Gene3D" id="1.25.40.10">
    <property type="entry name" value="Tetratricopeptide repeat domain"/>
    <property type="match status" value="4"/>
</dbReference>
<evidence type="ECO:0000313" key="6">
    <source>
        <dbReference type="Proteomes" id="UP000327157"/>
    </source>
</evidence>
<dbReference type="PANTHER" id="PTHR47940:SF1">
    <property type="entry name" value="PROTEIN LOW PHOTOSYNTHETIC EFFICIENCY 1, CHLOROPLASTIC"/>
    <property type="match status" value="1"/>
</dbReference>
<name>A0A5N5G4M5_9ROSA</name>
<feature type="repeat" description="PPR" evidence="2">
    <location>
        <begin position="538"/>
        <end position="572"/>
    </location>
</feature>
<keyword evidence="6" id="KW-1185">Reference proteome</keyword>
<feature type="repeat" description="PPR" evidence="2">
    <location>
        <begin position="229"/>
        <end position="263"/>
    </location>
</feature>
<keyword evidence="1" id="KW-0677">Repeat</keyword>
<accession>A0A5N5G4M5</accession>
<sequence>MQALITWEVPQVGFEFGPSCKFRTRGRRKNIGVVGLPVYGGNADVLLGSDGFNGSRKFGFGCGCFSGHSRLKLARFCEPNKGSFGCSFVVAWALEEQAIGNEVVVQESTSEHRLSGEWESEGGVDHRNVDGRKGGDGNDGDEVGVGGQGGDWEQRNEKIDVRALALSLQFAKTADDVEEVLQDKGDLPLQVFSSIIRGFGRDRLMDSAFATVEWLKRKKEETNGFIAPNLFIYNSLLGAVKQSGQLGEMDRVLNDMTREGVAPNVVTYNTKMAIYIERGLSTEALHVLEEIQEKGMTPSPVSYSTALLAYQRMQDGNGALKFFVDFREKYRKGHIGKDADVDWEQEFVKLENFTKRVCYQVMRRWLVRDDNLTTNVLKLLTEMDITEVPLGRVEHERLLWACTREEHYIVAKDLYSRIREKHSDISLAVCNHTIWLMGKAKKWWAALEIYEDMLDKGPQPNNMSYELIVSHFNVLLSAARKRAIWKWGVRLLNKMEEKGLKPRSKEWNAVLIACSKAAETSAAVKIFKRMVEQGQKPTILSYGALLSALEKGKRYDEARQVWEHMLKVGLKPNLYAYTTMASIFSGHGKPNMVETIINDMVSAGIEPTVVTYNAIISGFARNGFSSAAYEWFDRMKAQNIPPNHVTYEMMIEALANEGKPRLAYELYLRARTQRLALSSKAYDTVVQSSLESGANIDVRLLGERPPERKGNAQEMTFVNMVLLAFCVRQISDLNIVI</sequence>
<dbReference type="InterPro" id="IPR033443">
    <property type="entry name" value="PROP1-like_PPR_dom"/>
</dbReference>
<reference evidence="6" key="2">
    <citation type="submission" date="2019-10" db="EMBL/GenBank/DDBJ databases">
        <title>A de novo genome assembly of a pear dwarfing rootstock.</title>
        <authorList>
            <person name="Wang F."/>
            <person name="Wang J."/>
            <person name="Li S."/>
            <person name="Zhang Y."/>
            <person name="Fang M."/>
            <person name="Ma L."/>
            <person name="Zhao Y."/>
            <person name="Jiang S."/>
        </authorList>
    </citation>
    <scope>NUCLEOTIDE SEQUENCE [LARGE SCALE GENOMIC DNA]</scope>
</reference>
<gene>
    <name evidence="5" type="ORF">D8674_018159</name>
</gene>
<dbReference type="Pfam" id="PF13041">
    <property type="entry name" value="PPR_2"/>
    <property type="match status" value="1"/>
</dbReference>
<dbReference type="PANTHER" id="PTHR47940">
    <property type="entry name" value="OS12G0283900 PROTEIN"/>
    <property type="match status" value="1"/>
</dbReference>
<feature type="repeat" description="PPR" evidence="2">
    <location>
        <begin position="573"/>
        <end position="607"/>
    </location>
</feature>
<evidence type="ECO:0000256" key="3">
    <source>
        <dbReference type="SAM" id="MobiDB-lite"/>
    </source>
</evidence>
<feature type="repeat" description="PPR" evidence="2">
    <location>
        <begin position="643"/>
        <end position="677"/>
    </location>
</feature>
<dbReference type="NCBIfam" id="TIGR00756">
    <property type="entry name" value="PPR"/>
    <property type="match status" value="5"/>
</dbReference>
<dbReference type="OrthoDB" id="185373at2759"/>
<proteinExistence type="predicted"/>
<feature type="repeat" description="PPR" evidence="2">
    <location>
        <begin position="608"/>
        <end position="642"/>
    </location>
</feature>
<reference evidence="5 6" key="1">
    <citation type="submission" date="2019-09" db="EMBL/GenBank/DDBJ databases">
        <authorList>
            <person name="Ou C."/>
        </authorList>
    </citation>
    <scope>NUCLEOTIDE SEQUENCE [LARGE SCALE GENOMIC DNA]</scope>
    <source>
        <strain evidence="5">S2</strain>
        <tissue evidence="5">Leaf</tissue>
    </source>
</reference>
<feature type="region of interest" description="Disordered" evidence="3">
    <location>
        <begin position="110"/>
        <end position="151"/>
    </location>
</feature>
<feature type="repeat" description="PPR" evidence="2">
    <location>
        <begin position="264"/>
        <end position="298"/>
    </location>
</feature>
<feature type="repeat" description="PPR" evidence="2">
    <location>
        <begin position="503"/>
        <end position="537"/>
    </location>
</feature>
<evidence type="ECO:0000256" key="2">
    <source>
        <dbReference type="PROSITE-ProRule" id="PRU00708"/>
    </source>
</evidence>
<dbReference type="EMBL" id="SMOL01000487">
    <property type="protein sequence ID" value="KAB2610127.1"/>
    <property type="molecule type" value="Genomic_DNA"/>
</dbReference>
<dbReference type="Pfam" id="PF17177">
    <property type="entry name" value="PPR_long"/>
    <property type="match status" value="1"/>
</dbReference>
<organism evidence="5 6">
    <name type="scientific">Pyrus ussuriensis x Pyrus communis</name>
    <dbReference type="NCBI Taxonomy" id="2448454"/>
    <lineage>
        <taxon>Eukaryota</taxon>
        <taxon>Viridiplantae</taxon>
        <taxon>Streptophyta</taxon>
        <taxon>Embryophyta</taxon>
        <taxon>Tracheophyta</taxon>
        <taxon>Spermatophyta</taxon>
        <taxon>Magnoliopsida</taxon>
        <taxon>eudicotyledons</taxon>
        <taxon>Gunneridae</taxon>
        <taxon>Pentapetalae</taxon>
        <taxon>rosids</taxon>
        <taxon>fabids</taxon>
        <taxon>Rosales</taxon>
        <taxon>Rosaceae</taxon>
        <taxon>Amygdaloideae</taxon>
        <taxon>Maleae</taxon>
        <taxon>Pyrus</taxon>
    </lineage>
</organism>
<evidence type="ECO:0000259" key="4">
    <source>
        <dbReference type="Pfam" id="PF17177"/>
    </source>
</evidence>
<dbReference type="Proteomes" id="UP000327157">
    <property type="component" value="Chromosome 17"/>
</dbReference>
<dbReference type="InterPro" id="IPR011990">
    <property type="entry name" value="TPR-like_helical_dom_sf"/>
</dbReference>
<comment type="caution">
    <text evidence="5">The sequence shown here is derived from an EMBL/GenBank/DDBJ whole genome shotgun (WGS) entry which is preliminary data.</text>
</comment>
<dbReference type="InterPro" id="IPR053343">
    <property type="entry name" value="PSII_mRNA-binding_protein"/>
</dbReference>